<keyword evidence="2" id="KW-1185">Reference proteome</keyword>
<protein>
    <submittedName>
        <fullName evidence="1">Uncharacterized protein</fullName>
    </submittedName>
</protein>
<evidence type="ECO:0000313" key="1">
    <source>
        <dbReference type="EMBL" id="SEH83467.1"/>
    </source>
</evidence>
<reference evidence="2" key="1">
    <citation type="submission" date="2016-10" db="EMBL/GenBank/DDBJ databases">
        <authorList>
            <person name="Varghese N."/>
            <person name="Submissions S."/>
        </authorList>
    </citation>
    <scope>NUCLEOTIDE SEQUENCE [LARGE SCALE GENOMIC DNA]</scope>
    <source>
        <strain evidence="2">DSM 45405</strain>
    </source>
</reference>
<dbReference type="EMBL" id="LT629971">
    <property type="protein sequence ID" value="SEH83467.1"/>
    <property type="molecule type" value="Genomic_DNA"/>
</dbReference>
<name>A0A1H6L5J6_MYCRU</name>
<dbReference type="Proteomes" id="UP000182915">
    <property type="component" value="Chromosome I"/>
</dbReference>
<sequence>MRLTAAFFANHAEVVDNMLNVEGAFWASTTVAPNATAFRCDAVVLCDTEPDDVGDEFTLVVDSEGPSGRLAPFSQTFSVTGESLFICMPATVLPVEAGGGYHRYRFRLDGQHEFVEVRLAVRLSFS</sequence>
<evidence type="ECO:0000313" key="2">
    <source>
        <dbReference type="Proteomes" id="UP000182915"/>
    </source>
</evidence>
<gene>
    <name evidence="1" type="ORF">SAMN04489835_4691</name>
</gene>
<dbReference type="OrthoDB" id="4460609at2"/>
<proteinExistence type="predicted"/>
<dbReference type="STRING" id="370526.SAMN04489835_4691"/>
<dbReference type="AlphaFoldDB" id="A0A1H6L5J6"/>
<dbReference type="RefSeq" id="WP_083409209.1">
    <property type="nucleotide sequence ID" value="NZ_LT629971.1"/>
</dbReference>
<accession>A0A1H6L5J6</accession>
<organism evidence="1 2">
    <name type="scientific">Mycolicibacterium rutilum</name>
    <name type="common">Mycobacterium rutilum</name>
    <dbReference type="NCBI Taxonomy" id="370526"/>
    <lineage>
        <taxon>Bacteria</taxon>
        <taxon>Bacillati</taxon>
        <taxon>Actinomycetota</taxon>
        <taxon>Actinomycetes</taxon>
        <taxon>Mycobacteriales</taxon>
        <taxon>Mycobacteriaceae</taxon>
        <taxon>Mycolicibacterium</taxon>
    </lineage>
</organism>